<comment type="caution">
    <text evidence="2">The sequence shown here is derived from an EMBL/GenBank/DDBJ whole genome shotgun (WGS) entry which is preliminary data.</text>
</comment>
<name>A0A934STJ1_9BURK</name>
<accession>A0A934STJ1</accession>
<sequence length="573" mass="63976">MSTERIIHLADLTFIHNSLRGLHSDISTVSDQVEGVGQQVSTTRSELQQLEQLVRDFIAADMKAKELQLAETRQVKIRQELETKFGYYAEVRRQATGILQAADVSIVRKETITSATEELMLSTPRYWLAPALVALAAWLNDNQGLATKALSEALRRDDEKTSLFFSLVTRRAARGSACATWLDRYFGMQDPTQLDRQTVVLVDALASGVFGPEVRSRCAERIEAWIEELSQRAGFVDEQRTQWNTALRSKIPSADNDRYGYLSKYSPTWPMLNDVLNGAAMHAIVHSYFSQVFKGAIPPSPNIQAAVDDLLDKLVKNFDDEELPLRRDERLCQLIIDEGGNRTAAANRYALESKALDEQVSFTQLLTNAAMHPEASKASKATQRFAIALSKNWIRDAHLDLTASIRAAVPVDVDLEIEGWKGQTRDGDNESALIPDLENHIEQKKEETIASMKLDIKHWAGLTIGALLIVLGLPSMNWLMILLGAGAVIWFFSAKSGIAKARQKVAEDFAKLKEQSVQILRAALAEVVELRRDFLKRDALSHEVTKLLDGITPQQYVLSSHDNVRQVMAQPTA</sequence>
<evidence type="ECO:0000313" key="3">
    <source>
        <dbReference type="Proteomes" id="UP000622890"/>
    </source>
</evidence>
<proteinExistence type="predicted"/>
<dbReference type="AlphaFoldDB" id="A0A934STJ1"/>
<feature type="transmembrane region" description="Helical" evidence="1">
    <location>
        <begin position="459"/>
        <end position="492"/>
    </location>
</feature>
<dbReference type="Proteomes" id="UP000622890">
    <property type="component" value="Unassembled WGS sequence"/>
</dbReference>
<gene>
    <name evidence="2" type="ORF">JJB74_11530</name>
</gene>
<dbReference type="EMBL" id="JAEPBG010000004">
    <property type="protein sequence ID" value="MBK4735244.1"/>
    <property type="molecule type" value="Genomic_DNA"/>
</dbReference>
<keyword evidence="1" id="KW-0472">Membrane</keyword>
<keyword evidence="1" id="KW-1133">Transmembrane helix</keyword>
<keyword evidence="1" id="KW-0812">Transmembrane</keyword>
<keyword evidence="3" id="KW-1185">Reference proteome</keyword>
<organism evidence="2 3">
    <name type="scientific">Noviherbaspirillum pedocola</name>
    <dbReference type="NCBI Taxonomy" id="2801341"/>
    <lineage>
        <taxon>Bacteria</taxon>
        <taxon>Pseudomonadati</taxon>
        <taxon>Pseudomonadota</taxon>
        <taxon>Betaproteobacteria</taxon>
        <taxon>Burkholderiales</taxon>
        <taxon>Oxalobacteraceae</taxon>
        <taxon>Noviherbaspirillum</taxon>
    </lineage>
</organism>
<protein>
    <submittedName>
        <fullName evidence="2">Uncharacterized protein</fullName>
    </submittedName>
</protein>
<dbReference type="RefSeq" id="WP_200592021.1">
    <property type="nucleotide sequence ID" value="NZ_JAEPBG010000004.1"/>
</dbReference>
<evidence type="ECO:0000256" key="1">
    <source>
        <dbReference type="SAM" id="Phobius"/>
    </source>
</evidence>
<reference evidence="2" key="1">
    <citation type="submission" date="2021-01" db="EMBL/GenBank/DDBJ databases">
        <title>Genome sequence of strain Noviherbaspirillum sp. DKR-6.</title>
        <authorList>
            <person name="Chaudhary D.K."/>
        </authorList>
    </citation>
    <scope>NUCLEOTIDE SEQUENCE</scope>
    <source>
        <strain evidence="2">DKR-6</strain>
    </source>
</reference>
<evidence type="ECO:0000313" key="2">
    <source>
        <dbReference type="EMBL" id="MBK4735244.1"/>
    </source>
</evidence>